<gene>
    <name evidence="8" type="ORF">IE81DRAFT_320591</name>
</gene>
<feature type="transmembrane region" description="Helical" evidence="6">
    <location>
        <begin position="482"/>
        <end position="508"/>
    </location>
</feature>
<dbReference type="OrthoDB" id="2241241at2759"/>
<dbReference type="AlphaFoldDB" id="A0A316W5Q8"/>
<organism evidence="8 9">
    <name type="scientific">Ceraceosorus guamensis</name>
    <dbReference type="NCBI Taxonomy" id="1522189"/>
    <lineage>
        <taxon>Eukaryota</taxon>
        <taxon>Fungi</taxon>
        <taxon>Dikarya</taxon>
        <taxon>Basidiomycota</taxon>
        <taxon>Ustilaginomycotina</taxon>
        <taxon>Exobasidiomycetes</taxon>
        <taxon>Ceraceosorales</taxon>
        <taxon>Ceraceosoraceae</taxon>
        <taxon>Ceraceosorus</taxon>
    </lineage>
</organism>
<accession>A0A316W5Q8</accession>
<feature type="domain" description="Major facilitator superfamily (MFS) profile" evidence="7">
    <location>
        <begin position="74"/>
        <end position="586"/>
    </location>
</feature>
<evidence type="ECO:0000256" key="3">
    <source>
        <dbReference type="ARBA" id="ARBA00022989"/>
    </source>
</evidence>
<dbReference type="RefSeq" id="XP_025372154.1">
    <property type="nucleotide sequence ID" value="XM_025513076.1"/>
</dbReference>
<evidence type="ECO:0000256" key="4">
    <source>
        <dbReference type="ARBA" id="ARBA00023136"/>
    </source>
</evidence>
<feature type="transmembrane region" description="Helical" evidence="6">
    <location>
        <begin position="356"/>
        <end position="375"/>
    </location>
</feature>
<keyword evidence="4 6" id="KW-0472">Membrane</keyword>
<evidence type="ECO:0000256" key="1">
    <source>
        <dbReference type="ARBA" id="ARBA00004141"/>
    </source>
</evidence>
<feature type="transmembrane region" description="Helical" evidence="6">
    <location>
        <begin position="423"/>
        <end position="442"/>
    </location>
</feature>
<feature type="transmembrane region" description="Helical" evidence="6">
    <location>
        <begin position="231"/>
        <end position="253"/>
    </location>
</feature>
<feature type="transmembrane region" description="Helical" evidence="6">
    <location>
        <begin position="193"/>
        <end position="211"/>
    </location>
</feature>
<dbReference type="GO" id="GO:0022857">
    <property type="term" value="F:transmembrane transporter activity"/>
    <property type="evidence" value="ECO:0007669"/>
    <property type="project" value="InterPro"/>
</dbReference>
<dbReference type="GeneID" id="37034946"/>
<feature type="transmembrane region" description="Helical" evidence="6">
    <location>
        <begin position="448"/>
        <end position="470"/>
    </location>
</feature>
<reference evidence="8 9" key="1">
    <citation type="journal article" date="2018" name="Mol. Biol. Evol.">
        <title>Broad Genomic Sampling Reveals a Smut Pathogenic Ancestry of the Fungal Clade Ustilaginomycotina.</title>
        <authorList>
            <person name="Kijpornyongpan T."/>
            <person name="Mondo S.J."/>
            <person name="Barry K."/>
            <person name="Sandor L."/>
            <person name="Lee J."/>
            <person name="Lipzen A."/>
            <person name="Pangilinan J."/>
            <person name="LaButti K."/>
            <person name="Hainaut M."/>
            <person name="Henrissat B."/>
            <person name="Grigoriev I.V."/>
            <person name="Spatafora J.W."/>
            <person name="Aime M.C."/>
        </authorList>
    </citation>
    <scope>NUCLEOTIDE SEQUENCE [LARGE SCALE GENOMIC DNA]</scope>
    <source>
        <strain evidence="8 9">MCA 4658</strain>
    </source>
</reference>
<evidence type="ECO:0000259" key="7">
    <source>
        <dbReference type="PROSITE" id="PS50850"/>
    </source>
</evidence>
<keyword evidence="2 6" id="KW-0812">Transmembrane</keyword>
<feature type="transmembrane region" description="Helical" evidence="6">
    <location>
        <begin position="395"/>
        <end position="416"/>
    </location>
</feature>
<dbReference type="Pfam" id="PF07690">
    <property type="entry name" value="MFS_1"/>
    <property type="match status" value="1"/>
</dbReference>
<dbReference type="PANTHER" id="PTHR23501">
    <property type="entry name" value="MAJOR FACILITATOR SUPERFAMILY"/>
    <property type="match status" value="1"/>
</dbReference>
<dbReference type="FunCoup" id="A0A316W5Q8">
    <property type="interactions" value="8"/>
</dbReference>
<dbReference type="STRING" id="1522189.A0A316W5Q8"/>
<evidence type="ECO:0000313" key="8">
    <source>
        <dbReference type="EMBL" id="PWN44994.1"/>
    </source>
</evidence>
<feature type="transmembrane region" description="Helical" evidence="6">
    <location>
        <begin position="139"/>
        <end position="172"/>
    </location>
</feature>
<evidence type="ECO:0000256" key="2">
    <source>
        <dbReference type="ARBA" id="ARBA00022692"/>
    </source>
</evidence>
<name>A0A316W5Q8_9BASI</name>
<dbReference type="EMBL" id="KZ819357">
    <property type="protein sequence ID" value="PWN44994.1"/>
    <property type="molecule type" value="Genomic_DNA"/>
</dbReference>
<dbReference type="InParanoid" id="A0A316W5Q8"/>
<feature type="transmembrane region" description="Helical" evidence="6">
    <location>
        <begin position="316"/>
        <end position="336"/>
    </location>
</feature>
<evidence type="ECO:0000256" key="5">
    <source>
        <dbReference type="SAM" id="MobiDB-lite"/>
    </source>
</evidence>
<keyword evidence="3 6" id="KW-1133">Transmembrane helix</keyword>
<feature type="transmembrane region" description="Helical" evidence="6">
    <location>
        <begin position="560"/>
        <end position="582"/>
    </location>
</feature>
<dbReference type="InterPro" id="IPR020846">
    <property type="entry name" value="MFS_dom"/>
</dbReference>
<dbReference type="GO" id="GO:0005886">
    <property type="term" value="C:plasma membrane"/>
    <property type="evidence" value="ECO:0007669"/>
    <property type="project" value="TreeGrafter"/>
</dbReference>
<keyword evidence="9" id="KW-1185">Reference proteome</keyword>
<comment type="subcellular location">
    <subcellularLocation>
        <location evidence="1">Membrane</location>
        <topology evidence="1">Multi-pass membrane protein</topology>
    </subcellularLocation>
</comment>
<dbReference type="PROSITE" id="PS50850">
    <property type="entry name" value="MFS"/>
    <property type="match status" value="1"/>
</dbReference>
<feature type="region of interest" description="Disordered" evidence="5">
    <location>
        <begin position="598"/>
        <end position="627"/>
    </location>
</feature>
<proteinExistence type="predicted"/>
<dbReference type="PANTHER" id="PTHR23501:SF87">
    <property type="entry name" value="SIDEROPHORE IRON TRANSPORTER 2"/>
    <property type="match status" value="1"/>
</dbReference>
<dbReference type="InterPro" id="IPR011701">
    <property type="entry name" value="MFS"/>
</dbReference>
<dbReference type="InterPro" id="IPR036259">
    <property type="entry name" value="MFS_trans_sf"/>
</dbReference>
<feature type="region of interest" description="Disordered" evidence="5">
    <location>
        <begin position="1"/>
        <end position="49"/>
    </location>
</feature>
<sequence length="627" mass="67755">MVSLPWKKWAQAKSAQDSPEVSSAPAGDTVAPYEPPSAFLEDETDSVDTADRKQQGVVVAEAAREVAGWKLYLAFLGLALASYVNSLDNGTGYAYLTAATDQFGQYGLYPSIQVIQQVCIAVFKFPVAKLSDCFGRAQGYIFSVLLYILGLIVLAACPGFTAIVVGTVFYAFGSTGLQIMQQIVLADITPTKWRGAAIGLLSAPYIINFAVSPRVVGQLAPFGTTSEDWRWGFGMFTILLPVATAPVIFSLALSQREAKKQGLVAPHPYRRMPVLRAIKSFFFDIDVPALVLIAAGFVLILLALQLSALTASRWSAAHIITMLVVGGVCLVGLVLYEWLLAPKPIIPRAFLLNKNVALPAFFIGWFDFAAFYLSWTPAYTWVFITYNYNASDATYFSNTQSLCLTVFGIAAGFLALATKRNKWVLTAGSCIRLLGLGLMVRYRDAMSTTFQIVICQVLQGLGGGLMGVSLQVQAQISVRHQLVAMVTAFVLLFTEIGGACGTAVLGALQLHVLQPRLAQELSPLGVSAAEITSAFGSPLGIAWPLGDPRRDAVIRAWSHYMHIVLIVALVLSAVPILASLLVTNFKLGNTQNCVSDELNLNGTEPARPQVHDEETHTPSHSHSDEKH</sequence>
<dbReference type="Proteomes" id="UP000245783">
    <property type="component" value="Unassembled WGS sequence"/>
</dbReference>
<feature type="transmembrane region" description="Helical" evidence="6">
    <location>
        <begin position="281"/>
        <end position="304"/>
    </location>
</feature>
<dbReference type="SUPFAM" id="SSF103473">
    <property type="entry name" value="MFS general substrate transporter"/>
    <property type="match status" value="1"/>
</dbReference>
<feature type="compositionally biased region" description="Basic and acidic residues" evidence="5">
    <location>
        <begin position="609"/>
        <end position="627"/>
    </location>
</feature>
<protein>
    <submittedName>
        <fullName evidence="8">MFS general substrate transporter</fullName>
    </submittedName>
</protein>
<evidence type="ECO:0000256" key="6">
    <source>
        <dbReference type="SAM" id="Phobius"/>
    </source>
</evidence>
<dbReference type="Gene3D" id="1.20.1250.20">
    <property type="entry name" value="MFS general substrate transporter like domains"/>
    <property type="match status" value="2"/>
</dbReference>
<evidence type="ECO:0000313" key="9">
    <source>
        <dbReference type="Proteomes" id="UP000245783"/>
    </source>
</evidence>